<feature type="region of interest" description="DNA-binding domain" evidence="12">
    <location>
        <begin position="295"/>
        <end position="378"/>
    </location>
</feature>
<comment type="PTM">
    <text evidence="12">Phosphorylated.</text>
</comment>
<keyword evidence="4 12" id="KW-0244">Early protein</keyword>
<evidence type="ECO:0000256" key="7">
    <source>
        <dbReference type="ARBA" id="ARBA00022705"/>
    </source>
</evidence>
<gene>
    <name evidence="12" type="primary">E2</name>
</gene>
<feature type="domain" description="Papillomavirus E2 N-terminal" evidence="14">
    <location>
        <begin position="1"/>
        <end position="198"/>
    </location>
</feature>
<feature type="domain" description="Papillomavirus E2 C-terminal" evidence="15">
    <location>
        <begin position="297"/>
        <end position="374"/>
    </location>
</feature>
<evidence type="ECO:0000256" key="12">
    <source>
        <dbReference type="HAMAP-Rule" id="MF_04001"/>
    </source>
</evidence>
<keyword evidence="3 12" id="KW-0678">Repressor</keyword>
<keyword evidence="6 12" id="KW-1048">Host nucleus</keyword>
<dbReference type="GO" id="GO:0006275">
    <property type="term" value="P:regulation of DNA replication"/>
    <property type="evidence" value="ECO:0007669"/>
    <property type="project" value="UniProtKB-UniRule"/>
</dbReference>
<comment type="subcellular location">
    <subcellularLocation>
        <location evidence="1 12">Host nucleus</location>
    </subcellularLocation>
</comment>
<evidence type="ECO:0000313" key="19">
    <source>
        <dbReference type="Proteomes" id="UP000174719"/>
    </source>
</evidence>
<evidence type="ECO:0000256" key="13">
    <source>
        <dbReference type="SAM" id="MobiDB-lite"/>
    </source>
</evidence>
<sequence length="378" mass="43044">MATLADRLDACQETLIDLYEKDSNKLEDQIKHWHCIRLENAILFKARQAGLSHLGHQVVPTLNVTKGKAHQAIAVHLSLQSLYASEYKDEPWTLQNTSLDMWNTQPKGCWKKKGRTVTVKYDCEDSKKMEYVNWGHIYVQSPHTEQWHRVHGQVSYDGLYYELEGHKQYYVQFAQEAIKYGEHNKWEVHWGNTVIYEPCNSVSSTQDTLREVSPAEAADRLLHAPEPATSTQHVGPAKTTKAPVQAPPCKRQRVNRDGVRQPDTAPPNIWVDNNKSGADGYPHSTETRNLSDGDTAPVIHLRGDANKLKCLRYRLRSSVPDLFVNASSTWHWTCGGATQKCAFVTIWYANEEQRAKFLQRVTIPKGIQAMQGFMSMCL</sequence>
<dbReference type="SUPFAM" id="SSF51332">
    <property type="entry name" value="E2 regulatory, transactivation domain"/>
    <property type="match status" value="1"/>
</dbReference>
<evidence type="ECO:0000259" key="14">
    <source>
        <dbReference type="Pfam" id="PF00508"/>
    </source>
</evidence>
<evidence type="ECO:0000256" key="10">
    <source>
        <dbReference type="ARBA" id="ARBA00023159"/>
    </source>
</evidence>
<dbReference type="InterPro" id="IPR012677">
    <property type="entry name" value="Nucleotide-bd_a/b_plait_sf"/>
</dbReference>
<dbReference type="SUPFAM" id="SSF54957">
    <property type="entry name" value="Viral DNA-binding domain"/>
    <property type="match status" value="1"/>
</dbReference>
<evidence type="ECO:0000256" key="8">
    <source>
        <dbReference type="ARBA" id="ARBA00023015"/>
    </source>
</evidence>
<keyword evidence="8 12" id="KW-0805">Transcription regulation</keyword>
<evidence type="ECO:0000259" key="15">
    <source>
        <dbReference type="Pfam" id="PF00511"/>
    </source>
</evidence>
<dbReference type="GO" id="GO:0003677">
    <property type="term" value="F:DNA binding"/>
    <property type="evidence" value="ECO:0007669"/>
    <property type="project" value="UniProtKB-UniRule"/>
</dbReference>
<dbReference type="InterPro" id="IPR001866">
    <property type="entry name" value="PPV_E2_N"/>
</dbReference>
<evidence type="ECO:0000256" key="1">
    <source>
        <dbReference type="ARBA" id="ARBA00004147"/>
    </source>
</evidence>
<comment type="function">
    <text evidence="12">Plays a role in the initiation of viral DNA replication. A dimer of E2 interacts with a dimer of E1 in order to improve specificity of E1 DNA binding activity. Once the complex recognizes and binds DNA at specific sites, the E2 dimer is removed from DNA. E2 also regulates viral transcription through binding to the E2RE response element (5'-ACCNNNNNNGGT-3') present in multiple copies in the regulatory regions of the viral genome. Activates or represses transcription depending on E2RE's position with regards to proximal promoter elements including the TATA-box. Repression occurs by sterically hindering the assembly of the transcription initiation complex.</text>
</comment>
<evidence type="ECO:0000313" key="18">
    <source>
        <dbReference type="Proteomes" id="UP000128556"/>
    </source>
</evidence>
<comment type="similarity">
    <text evidence="12">Belongs to the papillomaviridae E2 protein family.</text>
</comment>
<reference evidence="18 19" key="1">
    <citation type="journal article" date="2016" name="Virology">
        <title>Identification of novel human papillomavirus lineages and sublineages in HIV/HPV-coinfected pregnant women by next-generation sequencing.</title>
        <authorList>
            <person name="Siqueira J.D."/>
            <person name="Alves B.M."/>
            <person name="Prellwitz I.M."/>
            <person name="Furtado C."/>
            <person name="Meyrelles A.R."/>
            <person name="Machado E.S."/>
            <person name="Seuanez H.N."/>
            <person name="Soares M.A."/>
            <person name="Soares E.A."/>
        </authorList>
    </citation>
    <scope>NUCLEOTIDE SEQUENCE [LARGE SCALE GENOMIC DNA]</scope>
    <source>
        <strain evidence="16">65A.81</strain>
        <strain evidence="17">65C.81</strain>
    </source>
</reference>
<comment type="similarity">
    <text evidence="2">Belongs to the papillomaviridae E8^E2C protein family.</text>
</comment>
<dbReference type="Pfam" id="PF00508">
    <property type="entry name" value="PPV_E2_N"/>
    <property type="match status" value="1"/>
</dbReference>
<dbReference type="HAMAP" id="MF_04001">
    <property type="entry name" value="PPV_E2"/>
    <property type="match status" value="1"/>
</dbReference>
<keyword evidence="11 12" id="KW-0804">Transcription</keyword>
<keyword evidence="10 12" id="KW-0010">Activator</keyword>
<dbReference type="GO" id="GO:0042025">
    <property type="term" value="C:host cell nucleus"/>
    <property type="evidence" value="ECO:0007669"/>
    <property type="project" value="UniProtKB-SubCell"/>
</dbReference>
<dbReference type="InterPro" id="IPR000427">
    <property type="entry name" value="Papillomavirus_E2_C"/>
</dbReference>
<proteinExistence type="inferred from homology"/>
<dbReference type="GO" id="GO:0039693">
    <property type="term" value="P:viral DNA genome replication"/>
    <property type="evidence" value="ECO:0007669"/>
    <property type="project" value="UniProtKB-UniRule"/>
</dbReference>
<dbReference type="Gene3D" id="2.170.200.10">
    <property type="entry name" value="Papillomavirus E2 early protein domain"/>
    <property type="match status" value="1"/>
</dbReference>
<keyword evidence="5 12" id="KW-0597">Phosphoprotein</keyword>
<dbReference type="Gene3D" id="1.10.287.30">
    <property type="entry name" value="E2 (early) protein, N terminal domain, subdomain 1"/>
    <property type="match status" value="1"/>
</dbReference>
<protein>
    <recommendedName>
        <fullName evidence="12">Regulatory protein E2</fullName>
    </recommendedName>
</protein>
<keyword evidence="9 12" id="KW-0238">DNA-binding</keyword>
<dbReference type="EMBL" id="KU298938">
    <property type="protein sequence ID" value="ALT55037.1"/>
    <property type="molecule type" value="Genomic_DNA"/>
</dbReference>
<dbReference type="InterPro" id="IPR033668">
    <property type="entry name" value="Reg_prot_E2"/>
</dbReference>
<feature type="region of interest" description="Disordered" evidence="13">
    <location>
        <begin position="225"/>
        <end position="277"/>
    </location>
</feature>
<dbReference type="GO" id="GO:0006260">
    <property type="term" value="P:DNA replication"/>
    <property type="evidence" value="ECO:0007669"/>
    <property type="project" value="UniProtKB-KW"/>
</dbReference>
<evidence type="ECO:0000256" key="9">
    <source>
        <dbReference type="ARBA" id="ARBA00023125"/>
    </source>
</evidence>
<dbReference type="Proteomes" id="UP000174719">
    <property type="component" value="Genome"/>
</dbReference>
<dbReference type="EMBL" id="KU298939">
    <property type="protein sequence ID" value="ALT55045.1"/>
    <property type="molecule type" value="Genomic_DNA"/>
</dbReference>
<evidence type="ECO:0000256" key="2">
    <source>
        <dbReference type="ARBA" id="ARBA00007794"/>
    </source>
</evidence>
<comment type="subunit">
    <text evidence="12">Binds DNA as homodimer. Interacts with protein E1; this interaction greatly increases E1 DNA-binding activity. Interacts with protein L1; this interaction enhances E2-dependent replication and transcription activation. Interacts with protein L2; this interaction inhibits E2 transcriptional activity but not DNA replication function E2. Interacts with protein E7; this interaction inhibits E7 oncogenic activity. Interacts with host TAF1; this interaction modulates E2-dependent transcriptional regulation. Interacts with host BRD4; this interaction mediates E2 transcriptional activation function. Additionally, the interaction with host BRD4 on mitotic chromosomes mediates tethering of the viral genome. Interacts with host TOPBP1; this interaction is required for optimal viral DNA replication.</text>
</comment>
<evidence type="ECO:0000256" key="5">
    <source>
        <dbReference type="ARBA" id="ARBA00022553"/>
    </source>
</evidence>
<dbReference type="InterPro" id="IPR035975">
    <property type="entry name" value="E2/EBNA1_C_sf"/>
</dbReference>
<dbReference type="InterPro" id="IPR036050">
    <property type="entry name" value="Regulatory_protein_E2_N"/>
</dbReference>
<dbReference type="GO" id="GO:0006351">
    <property type="term" value="P:DNA-templated transcription"/>
    <property type="evidence" value="ECO:0007669"/>
    <property type="project" value="UniProtKB-UniRule"/>
</dbReference>
<organism evidence="16 18">
    <name type="scientific">human papillomavirus 81</name>
    <dbReference type="NCBI Taxonomy" id="333771"/>
    <lineage>
        <taxon>Viruses</taxon>
        <taxon>Monodnaviria</taxon>
        <taxon>Shotokuvirae</taxon>
        <taxon>Cossaviricota</taxon>
        <taxon>Papovaviricetes</taxon>
        <taxon>Zurhausenvirales</taxon>
        <taxon>Papillomaviridae</taxon>
        <taxon>Firstpapillomavirinae</taxon>
        <taxon>Alphapapillomavirus</taxon>
        <taxon>Alphapapillomavirus 3</taxon>
    </lineage>
</organism>
<dbReference type="InterPro" id="IPR042503">
    <property type="entry name" value="Regulatory_protein_E2_N_1"/>
</dbReference>
<evidence type="ECO:0000256" key="3">
    <source>
        <dbReference type="ARBA" id="ARBA00022491"/>
    </source>
</evidence>
<evidence type="ECO:0000256" key="4">
    <source>
        <dbReference type="ARBA" id="ARBA00022518"/>
    </source>
</evidence>
<name>A0A159DTM8_9PAPI</name>
<dbReference type="Gene3D" id="3.30.70.330">
    <property type="match status" value="1"/>
</dbReference>
<comment type="caution">
    <text evidence="12">Lacks conserved residue(s) required for the propagation of feature annotation.</text>
</comment>
<evidence type="ECO:0000256" key="6">
    <source>
        <dbReference type="ARBA" id="ARBA00022562"/>
    </source>
</evidence>
<dbReference type="InterPro" id="IPR042504">
    <property type="entry name" value="Regulatory_protein_E2_N_2"/>
</dbReference>
<evidence type="ECO:0000256" key="11">
    <source>
        <dbReference type="ARBA" id="ARBA00023163"/>
    </source>
</evidence>
<evidence type="ECO:0000313" key="16">
    <source>
        <dbReference type="EMBL" id="ALT55037.1"/>
    </source>
</evidence>
<dbReference type="GO" id="GO:0003700">
    <property type="term" value="F:DNA-binding transcription factor activity"/>
    <property type="evidence" value="ECO:0007669"/>
    <property type="project" value="UniProtKB-UniRule"/>
</dbReference>
<keyword evidence="7 12" id="KW-0235">DNA replication</keyword>
<dbReference type="Pfam" id="PF00511">
    <property type="entry name" value="PPV_E2_C"/>
    <property type="match status" value="1"/>
</dbReference>
<accession>A0A159DTM8</accession>
<dbReference type="GO" id="GO:0000166">
    <property type="term" value="F:nucleotide binding"/>
    <property type="evidence" value="ECO:0007669"/>
    <property type="project" value="UniProtKB-UniRule"/>
</dbReference>
<evidence type="ECO:0000313" key="17">
    <source>
        <dbReference type="EMBL" id="ALT55045.1"/>
    </source>
</evidence>
<dbReference type="Proteomes" id="UP000128556">
    <property type="component" value="Genome"/>
</dbReference>